<sequence length="256" mass="28201">MYPSFIFFYLISYVSSSLCKNLEGKVVGGEYAAIKNFPHVAFLEIDVEGAKFICGSSILNQVLLVTAAHCFEAITKDSYIGVYAGHHDVFKVTLVRSAKAVYRHKSYDSDTIVNDIALVKLKEALPLGNLIKRVILRPSTPKDGEEILAGWGAINAQMSEFDYKLKSVSQKLRSKDSCSRIGSLHPGMICAGSFDPKMARPSKGDSGSGLVSKDYQIVGLVSHLVNAYPAIIVYTNVSYYYTWVHDKAEKILCPID</sequence>
<keyword evidence="2" id="KW-0800">Toxin</keyword>
<dbReference type="Pfam" id="PF00089">
    <property type="entry name" value="Trypsin"/>
    <property type="match status" value="1"/>
</dbReference>
<dbReference type="InterPro" id="IPR009003">
    <property type="entry name" value="Peptidase_S1_PA"/>
</dbReference>
<dbReference type="PROSITE" id="PS00134">
    <property type="entry name" value="TRYPSIN_HIS"/>
    <property type="match status" value="1"/>
</dbReference>
<dbReference type="Gene3D" id="2.40.10.10">
    <property type="entry name" value="Trypsin-like serine proteases"/>
    <property type="match status" value="1"/>
</dbReference>
<keyword evidence="4" id="KW-1199">Hemostasis impairing toxin</keyword>
<dbReference type="InterPro" id="IPR001254">
    <property type="entry name" value="Trypsin_dom"/>
</dbReference>
<keyword evidence="7" id="KW-1205">Fibrinolytic toxin</keyword>
<feature type="signal peptide" evidence="8">
    <location>
        <begin position="1"/>
        <end position="19"/>
    </location>
</feature>
<dbReference type="PROSITE" id="PS50240">
    <property type="entry name" value="TRYPSIN_DOM"/>
    <property type="match status" value="1"/>
</dbReference>
<keyword evidence="8" id="KW-0732">Signal</keyword>
<dbReference type="GO" id="GO:0005576">
    <property type="term" value="C:extracellular region"/>
    <property type="evidence" value="ECO:0007669"/>
    <property type="project" value="UniProtKB-SubCell"/>
</dbReference>
<dbReference type="SMART" id="SM00020">
    <property type="entry name" value="Tryp_SPc"/>
    <property type="match status" value="1"/>
</dbReference>
<proteinExistence type="inferred from homology"/>
<evidence type="ECO:0000259" key="9">
    <source>
        <dbReference type="PROSITE" id="PS50240"/>
    </source>
</evidence>
<dbReference type="EMBL" id="CAVLEF010000140">
    <property type="protein sequence ID" value="CAK1552329.1"/>
    <property type="molecule type" value="Genomic_DNA"/>
</dbReference>
<comment type="subcellular location">
    <subcellularLocation>
        <location evidence="1">Secreted</location>
        <location evidence="1">Extracellular space</location>
    </subcellularLocation>
</comment>
<evidence type="ECO:0000256" key="8">
    <source>
        <dbReference type="SAM" id="SignalP"/>
    </source>
</evidence>
<name>A0AAV1JV55_9NEOP</name>
<reference evidence="10 11" key="1">
    <citation type="submission" date="2023-11" db="EMBL/GenBank/DDBJ databases">
        <authorList>
            <person name="Okamura Y."/>
        </authorList>
    </citation>
    <scope>NUCLEOTIDE SEQUENCE [LARGE SCALE GENOMIC DNA]</scope>
</reference>
<protein>
    <recommendedName>
        <fullName evidence="9">Peptidase S1 domain-containing protein</fullName>
    </recommendedName>
</protein>
<keyword evidence="11" id="KW-1185">Reference proteome</keyword>
<accession>A0AAV1JV55</accession>
<comment type="caution">
    <text evidence="10">The sequence shown here is derived from an EMBL/GenBank/DDBJ whole genome shotgun (WGS) entry which is preliminary data.</text>
</comment>
<dbReference type="Proteomes" id="UP001497472">
    <property type="component" value="Unassembled WGS sequence"/>
</dbReference>
<comment type="similarity">
    <text evidence="5">Belongs to the peptidase S1 family. CLIP subfamily.</text>
</comment>
<evidence type="ECO:0000256" key="4">
    <source>
        <dbReference type="ARBA" id="ARBA00023240"/>
    </source>
</evidence>
<evidence type="ECO:0000256" key="7">
    <source>
        <dbReference type="ARBA" id="ARBA00084094"/>
    </source>
</evidence>
<dbReference type="InterPro" id="IPR001314">
    <property type="entry name" value="Peptidase_S1A"/>
</dbReference>
<feature type="chain" id="PRO_5043326185" description="Peptidase S1 domain-containing protein" evidence="8">
    <location>
        <begin position="20"/>
        <end position="256"/>
    </location>
</feature>
<evidence type="ECO:0000256" key="2">
    <source>
        <dbReference type="ARBA" id="ARBA00022656"/>
    </source>
</evidence>
<comment type="function">
    <text evidence="6">Fibrinolytic activity; shows preferential cleavage of Arg-Gly bonds in all three fibrinogen chains. Contact with the caterpillars causes severe bleeding, due the anticoagulant effect of the protein.</text>
</comment>
<evidence type="ECO:0000256" key="5">
    <source>
        <dbReference type="ARBA" id="ARBA00024195"/>
    </source>
</evidence>
<dbReference type="GO" id="GO:0006508">
    <property type="term" value="P:proteolysis"/>
    <property type="evidence" value="ECO:0007669"/>
    <property type="project" value="InterPro"/>
</dbReference>
<dbReference type="GO" id="GO:0004252">
    <property type="term" value="F:serine-type endopeptidase activity"/>
    <property type="evidence" value="ECO:0007669"/>
    <property type="project" value="InterPro"/>
</dbReference>
<evidence type="ECO:0000256" key="6">
    <source>
        <dbReference type="ARBA" id="ARBA00055534"/>
    </source>
</evidence>
<feature type="domain" description="Peptidase S1" evidence="9">
    <location>
        <begin position="26"/>
        <end position="249"/>
    </location>
</feature>
<dbReference type="InterPro" id="IPR051487">
    <property type="entry name" value="Ser/Thr_Proteases_Immune/Dev"/>
</dbReference>
<evidence type="ECO:0000313" key="10">
    <source>
        <dbReference type="EMBL" id="CAK1552329.1"/>
    </source>
</evidence>
<organism evidence="10 11">
    <name type="scientific">Leptosia nina</name>
    <dbReference type="NCBI Taxonomy" id="320188"/>
    <lineage>
        <taxon>Eukaryota</taxon>
        <taxon>Metazoa</taxon>
        <taxon>Ecdysozoa</taxon>
        <taxon>Arthropoda</taxon>
        <taxon>Hexapoda</taxon>
        <taxon>Insecta</taxon>
        <taxon>Pterygota</taxon>
        <taxon>Neoptera</taxon>
        <taxon>Endopterygota</taxon>
        <taxon>Lepidoptera</taxon>
        <taxon>Glossata</taxon>
        <taxon>Ditrysia</taxon>
        <taxon>Papilionoidea</taxon>
        <taxon>Pieridae</taxon>
        <taxon>Pierinae</taxon>
        <taxon>Leptosia</taxon>
    </lineage>
</organism>
<dbReference type="InterPro" id="IPR018114">
    <property type="entry name" value="TRYPSIN_HIS"/>
</dbReference>
<evidence type="ECO:0000256" key="1">
    <source>
        <dbReference type="ARBA" id="ARBA00004239"/>
    </source>
</evidence>
<dbReference type="FunFam" id="2.40.10.10:FF:000068">
    <property type="entry name" value="transmembrane protease serine 2"/>
    <property type="match status" value="1"/>
</dbReference>
<dbReference type="InterPro" id="IPR043504">
    <property type="entry name" value="Peptidase_S1_PA_chymotrypsin"/>
</dbReference>
<dbReference type="PRINTS" id="PR00722">
    <property type="entry name" value="CHYMOTRYPSIN"/>
</dbReference>
<dbReference type="CDD" id="cd00190">
    <property type="entry name" value="Tryp_SPc"/>
    <property type="match status" value="1"/>
</dbReference>
<dbReference type="GO" id="GO:0090729">
    <property type="term" value="F:toxin activity"/>
    <property type="evidence" value="ECO:0007669"/>
    <property type="project" value="UniProtKB-KW"/>
</dbReference>
<dbReference type="AlphaFoldDB" id="A0AAV1JV55"/>
<gene>
    <name evidence="10" type="ORF">LNINA_LOCUS11378</name>
</gene>
<evidence type="ECO:0000256" key="3">
    <source>
        <dbReference type="ARBA" id="ARBA00023157"/>
    </source>
</evidence>
<keyword evidence="3" id="KW-1015">Disulfide bond</keyword>
<dbReference type="PANTHER" id="PTHR24256">
    <property type="entry name" value="TRYPTASE-RELATED"/>
    <property type="match status" value="1"/>
</dbReference>
<evidence type="ECO:0000313" key="11">
    <source>
        <dbReference type="Proteomes" id="UP001497472"/>
    </source>
</evidence>
<dbReference type="SUPFAM" id="SSF50494">
    <property type="entry name" value="Trypsin-like serine proteases"/>
    <property type="match status" value="1"/>
</dbReference>